<keyword evidence="10" id="KW-0472">Membrane</keyword>
<organism evidence="16 17">
    <name type="scientific">Crassostrea virginica</name>
    <name type="common">Eastern oyster</name>
    <dbReference type="NCBI Taxonomy" id="6565"/>
    <lineage>
        <taxon>Eukaryota</taxon>
        <taxon>Metazoa</taxon>
        <taxon>Spiralia</taxon>
        <taxon>Lophotrochozoa</taxon>
        <taxon>Mollusca</taxon>
        <taxon>Bivalvia</taxon>
        <taxon>Autobranchia</taxon>
        <taxon>Pteriomorphia</taxon>
        <taxon>Ostreida</taxon>
        <taxon>Ostreoidea</taxon>
        <taxon>Ostreidae</taxon>
        <taxon>Crassostrea</taxon>
    </lineage>
</organism>
<evidence type="ECO:0000256" key="4">
    <source>
        <dbReference type="ARBA" id="ARBA00022536"/>
    </source>
</evidence>
<dbReference type="InterPro" id="IPR002369">
    <property type="entry name" value="Integrin_bsu_VWA"/>
</dbReference>
<dbReference type="PROSITE" id="PS52047">
    <property type="entry name" value="I_EGF_2"/>
    <property type="match status" value="1"/>
</dbReference>
<dbReference type="InterPro" id="IPR036465">
    <property type="entry name" value="vWFA_dom_sf"/>
</dbReference>
<keyword evidence="4" id="KW-0245">EGF-like domain</keyword>
<keyword evidence="9 13" id="KW-0401">Integrin</keyword>
<evidence type="ECO:0000256" key="14">
    <source>
        <dbReference type="SAM" id="SignalP"/>
    </source>
</evidence>
<evidence type="ECO:0000256" key="2">
    <source>
        <dbReference type="ARBA" id="ARBA00007449"/>
    </source>
</evidence>
<dbReference type="SUPFAM" id="SSF53300">
    <property type="entry name" value="vWA-like"/>
    <property type="match status" value="1"/>
</dbReference>
<feature type="domain" description="Integrin beta subunit VWA" evidence="15">
    <location>
        <begin position="30"/>
        <end position="456"/>
    </location>
</feature>
<dbReference type="GO" id="GO:0016477">
    <property type="term" value="P:cell migration"/>
    <property type="evidence" value="ECO:0007669"/>
    <property type="project" value="TreeGrafter"/>
</dbReference>
<evidence type="ECO:0000256" key="1">
    <source>
        <dbReference type="ARBA" id="ARBA00004251"/>
    </source>
</evidence>
<keyword evidence="16" id="KW-1185">Reference proteome</keyword>
<evidence type="ECO:0000256" key="7">
    <source>
        <dbReference type="ARBA" id="ARBA00022737"/>
    </source>
</evidence>
<dbReference type="GO" id="GO:0007160">
    <property type="term" value="P:cell-matrix adhesion"/>
    <property type="evidence" value="ECO:0007669"/>
    <property type="project" value="TreeGrafter"/>
</dbReference>
<comment type="similarity">
    <text evidence="2 13">Belongs to the integrin beta chain family.</text>
</comment>
<feature type="signal peptide" evidence="14">
    <location>
        <begin position="1"/>
        <end position="23"/>
    </location>
</feature>
<dbReference type="InterPro" id="IPR057243">
    <property type="entry name" value="Integrin_I-EGF_CS"/>
</dbReference>
<keyword evidence="5 13" id="KW-0812">Transmembrane</keyword>
<dbReference type="Gene3D" id="3.40.50.410">
    <property type="entry name" value="von Willebrand factor, type A domain"/>
    <property type="match status" value="1"/>
</dbReference>
<comment type="subcellular location">
    <subcellularLocation>
        <location evidence="1 13">Cell membrane</location>
        <topology evidence="1 13">Single-pass type I membrane protein</topology>
    </subcellularLocation>
</comment>
<dbReference type="GO" id="GO:0008305">
    <property type="term" value="C:integrin complex"/>
    <property type="evidence" value="ECO:0007669"/>
    <property type="project" value="TreeGrafter"/>
</dbReference>
<dbReference type="PANTHER" id="PTHR10082">
    <property type="entry name" value="INTEGRIN BETA SUBUNIT"/>
    <property type="match status" value="1"/>
</dbReference>
<evidence type="ECO:0000256" key="8">
    <source>
        <dbReference type="ARBA" id="ARBA00022989"/>
    </source>
</evidence>
<dbReference type="RefSeq" id="XP_022307610.1">
    <property type="nucleotide sequence ID" value="XM_022451902.1"/>
</dbReference>
<evidence type="ECO:0000256" key="5">
    <source>
        <dbReference type="ARBA" id="ARBA00022692"/>
    </source>
</evidence>
<dbReference type="Gene3D" id="2.60.40.1510">
    <property type="entry name" value="ntegrin, alpha v. Chain A, domain 3"/>
    <property type="match status" value="1"/>
</dbReference>
<evidence type="ECO:0000256" key="13">
    <source>
        <dbReference type="RuleBase" id="RU000633"/>
    </source>
</evidence>
<evidence type="ECO:0000313" key="16">
    <source>
        <dbReference type="Proteomes" id="UP000694844"/>
    </source>
</evidence>
<proteinExistence type="inferred from homology"/>
<dbReference type="SUPFAM" id="SSF103575">
    <property type="entry name" value="Plexin repeat"/>
    <property type="match status" value="1"/>
</dbReference>
<keyword evidence="8" id="KW-1133">Transmembrane helix</keyword>
<gene>
    <name evidence="17" type="primary">LOC111113608</name>
</gene>
<dbReference type="GO" id="GO:0005178">
    <property type="term" value="F:integrin binding"/>
    <property type="evidence" value="ECO:0007669"/>
    <property type="project" value="TreeGrafter"/>
</dbReference>
<dbReference type="KEGG" id="cvn:111113608"/>
<keyword evidence="3" id="KW-1003">Cell membrane</keyword>
<dbReference type="AlphaFoldDB" id="A0A8B8BWE3"/>
<dbReference type="InterPro" id="IPR040622">
    <property type="entry name" value="EGF_integrin_1"/>
</dbReference>
<dbReference type="PRINTS" id="PR01186">
    <property type="entry name" value="INTEGRINB"/>
</dbReference>
<feature type="chain" id="PRO_5034699022" description="Integrin beta" evidence="14">
    <location>
        <begin position="24"/>
        <end position="654"/>
    </location>
</feature>
<keyword evidence="13" id="KW-0130">Cell adhesion</keyword>
<evidence type="ECO:0000256" key="6">
    <source>
        <dbReference type="ARBA" id="ARBA00022729"/>
    </source>
</evidence>
<dbReference type="InterPro" id="IPR015812">
    <property type="entry name" value="Integrin_bsu"/>
</dbReference>
<evidence type="ECO:0000256" key="9">
    <source>
        <dbReference type="ARBA" id="ARBA00023037"/>
    </source>
</evidence>
<name>A0A8B8BWE3_CRAVI</name>
<dbReference type="SMART" id="SM00187">
    <property type="entry name" value="INB"/>
    <property type="match status" value="1"/>
</dbReference>
<dbReference type="OrthoDB" id="410592at2759"/>
<dbReference type="GO" id="GO:0033627">
    <property type="term" value="P:cell adhesion mediated by integrin"/>
    <property type="evidence" value="ECO:0007669"/>
    <property type="project" value="TreeGrafter"/>
</dbReference>
<dbReference type="GO" id="GO:0007229">
    <property type="term" value="P:integrin-mediated signaling pathway"/>
    <property type="evidence" value="ECO:0007669"/>
    <property type="project" value="UniProtKB-KW"/>
</dbReference>
<dbReference type="InterPro" id="IPR032695">
    <property type="entry name" value="Integrin_dom_sf"/>
</dbReference>
<dbReference type="FunFam" id="2.10.25.10:FF:000075">
    <property type="entry name" value="Integrin beta"/>
    <property type="match status" value="1"/>
</dbReference>
<dbReference type="GO" id="GO:0005925">
    <property type="term" value="C:focal adhesion"/>
    <property type="evidence" value="ECO:0007669"/>
    <property type="project" value="TreeGrafter"/>
</dbReference>
<dbReference type="Pfam" id="PF00362">
    <property type="entry name" value="Integrin_beta"/>
    <property type="match status" value="1"/>
</dbReference>
<keyword evidence="11" id="KW-1015">Disulfide bond</keyword>
<evidence type="ECO:0000313" key="17">
    <source>
        <dbReference type="RefSeq" id="XP_022307610.1"/>
    </source>
</evidence>
<keyword evidence="12" id="KW-0325">Glycoprotein</keyword>
<evidence type="ECO:0000259" key="15">
    <source>
        <dbReference type="SMART" id="SM00187"/>
    </source>
</evidence>
<keyword evidence="7" id="KW-0677">Repeat</keyword>
<dbReference type="FunFam" id="2.10.25.10:FF:000098">
    <property type="entry name" value="Integrin beta"/>
    <property type="match status" value="1"/>
</dbReference>
<dbReference type="Gene3D" id="2.10.25.10">
    <property type="entry name" value="Laminin"/>
    <property type="match status" value="1"/>
</dbReference>
<evidence type="ECO:0000256" key="11">
    <source>
        <dbReference type="ARBA" id="ARBA00023157"/>
    </source>
</evidence>
<dbReference type="Pfam" id="PF18372">
    <property type="entry name" value="I-EGF_1"/>
    <property type="match status" value="1"/>
</dbReference>
<keyword evidence="6 14" id="KW-0732">Signal</keyword>
<evidence type="ECO:0000256" key="3">
    <source>
        <dbReference type="ARBA" id="ARBA00022475"/>
    </source>
</evidence>
<reference evidence="17" key="1">
    <citation type="submission" date="2025-08" db="UniProtKB">
        <authorList>
            <consortium name="RefSeq"/>
        </authorList>
    </citation>
    <scope>IDENTIFICATION</scope>
    <source>
        <tissue evidence="17">Whole sample</tissue>
    </source>
</reference>
<protein>
    <recommendedName>
        <fullName evidence="13">Integrin beta</fullName>
    </recommendedName>
</protein>
<accession>A0A8B8BWE3</accession>
<dbReference type="PROSITE" id="PS00243">
    <property type="entry name" value="I_EGF_1"/>
    <property type="match status" value="2"/>
</dbReference>
<evidence type="ECO:0000256" key="12">
    <source>
        <dbReference type="ARBA" id="ARBA00023180"/>
    </source>
</evidence>
<dbReference type="Proteomes" id="UP000694844">
    <property type="component" value="Chromosome 9"/>
</dbReference>
<dbReference type="SUPFAM" id="SSF69179">
    <property type="entry name" value="Integrin domains"/>
    <property type="match status" value="1"/>
</dbReference>
<dbReference type="PANTHER" id="PTHR10082:SF60">
    <property type="entry name" value="INTEGRIN BETA-PS"/>
    <property type="match status" value="1"/>
</dbReference>
<dbReference type="GO" id="GO:0098609">
    <property type="term" value="P:cell-cell adhesion"/>
    <property type="evidence" value="ECO:0007669"/>
    <property type="project" value="TreeGrafter"/>
</dbReference>
<dbReference type="GeneID" id="111113608"/>
<dbReference type="GO" id="GO:0009986">
    <property type="term" value="C:cell surface"/>
    <property type="evidence" value="ECO:0007669"/>
    <property type="project" value="TreeGrafter"/>
</dbReference>
<sequence>MLNIMLLKWINILSCLMTHSAEARICSGSRCGDCLINDACVWCKDQGFTATRCGLLSNIQNTGCRNIVQRKPHNVTIIEDKKFSDGGPGMDPIQIRPQKMKIRLVPNDALKIMVYYKTARNFPLDIYFLHDPSYSMLRLLTSLRRLTRDIASDLYNLTTDYRFGFGTSMDKEIEPFTNTSEYRKQYPCGTDKLQCERPYSFLHRLALTSNLSAFIDTLENVGMTSNQDEVEGLFDGLMQVMVCGNKIGWRQKARRMIIYATDIHFHQAGDGRVAGILEPNDGLCHLDDDGKYTKAEIQDYPSVGQIIHKARENNINLIFVIGGSDTAVVSTQCYDPLTKFLPGEIRKSFPLNIDTSNILDIIRESFKRLRESIKLSTSGIPKEIDLGIYTNCRTGGRVPDKTNICEGLDFDTWANFTIYVDSKLNACPKENSVNITIFPEGLEDRVQIMLDYNCECDCQREPEAEPSSTKCSGRGTYECGVCNCHEGWSGEECDCDQRGTEEEACGTEAGICSNAGNCTCNKCDCFEGYSGEKCACNDQTCPRHNRSLCGGPEHGRCSCGQCVCTSEYSGPACDCRIIEDLCTNQNGIGPYPIMIRILSCETWSGSGSMRQSVLTMENAFVGNVNVTWDFMANCVTCVIHVRVFVRETSIVQNV</sequence>
<dbReference type="SUPFAM" id="SSF57196">
    <property type="entry name" value="EGF/Laminin"/>
    <property type="match status" value="1"/>
</dbReference>
<evidence type="ECO:0000256" key="10">
    <source>
        <dbReference type="ARBA" id="ARBA00023136"/>
    </source>
</evidence>